<dbReference type="InterPro" id="IPR011990">
    <property type="entry name" value="TPR-like_helical_dom_sf"/>
</dbReference>
<dbReference type="PANTHER" id="PTHR45641">
    <property type="entry name" value="TETRATRICOPEPTIDE REPEAT PROTEIN (AFU_ORTHOLOGUE AFUA_6G03870)"/>
    <property type="match status" value="1"/>
</dbReference>
<dbReference type="Gene3D" id="1.25.40.10">
    <property type="entry name" value="Tetratricopeptide repeat domain"/>
    <property type="match status" value="2"/>
</dbReference>
<feature type="transmembrane region" description="Helical" evidence="4">
    <location>
        <begin position="363"/>
        <end position="385"/>
    </location>
</feature>
<dbReference type="SUPFAM" id="SSF48452">
    <property type="entry name" value="TPR-like"/>
    <property type="match status" value="1"/>
</dbReference>
<keyword evidence="4" id="KW-0812">Transmembrane</keyword>
<evidence type="ECO:0000256" key="1">
    <source>
        <dbReference type="ARBA" id="ARBA00022737"/>
    </source>
</evidence>
<gene>
    <name evidence="5" type="ORF">SGQ83_10745</name>
</gene>
<keyword evidence="2" id="KW-0802">TPR repeat</keyword>
<dbReference type="RefSeq" id="WP_230003018.1">
    <property type="nucleotide sequence ID" value="NZ_CP087134.1"/>
</dbReference>
<keyword evidence="4" id="KW-0472">Membrane</keyword>
<protein>
    <submittedName>
        <fullName evidence="5">Tetratricopeptide repeat protein</fullName>
    </submittedName>
</protein>
<feature type="coiled-coil region" evidence="3">
    <location>
        <begin position="332"/>
        <end position="361"/>
    </location>
</feature>
<name>A0ABU4RB77_9FLAO</name>
<evidence type="ECO:0000256" key="2">
    <source>
        <dbReference type="ARBA" id="ARBA00022803"/>
    </source>
</evidence>
<accession>A0ABU4RB77</accession>
<dbReference type="Gene3D" id="3.30.565.10">
    <property type="entry name" value="Histidine kinase-like ATPase, C-terminal domain"/>
    <property type="match status" value="1"/>
</dbReference>
<dbReference type="SMART" id="SM00028">
    <property type="entry name" value="TPR"/>
    <property type="match status" value="3"/>
</dbReference>
<organism evidence="5 6">
    <name type="scientific">Flavobacterium cupriresistens</name>
    <dbReference type="NCBI Taxonomy" id="2893885"/>
    <lineage>
        <taxon>Bacteria</taxon>
        <taxon>Pseudomonadati</taxon>
        <taxon>Bacteroidota</taxon>
        <taxon>Flavobacteriia</taxon>
        <taxon>Flavobacteriales</taxon>
        <taxon>Flavobacteriaceae</taxon>
        <taxon>Flavobacterium</taxon>
    </lineage>
</organism>
<comment type="caution">
    <text evidence="5">The sequence shown here is derived from an EMBL/GenBank/DDBJ whole genome shotgun (WGS) entry which is preliminary data.</text>
</comment>
<keyword evidence="3" id="KW-0175">Coiled coil</keyword>
<evidence type="ECO:0000256" key="3">
    <source>
        <dbReference type="SAM" id="Coils"/>
    </source>
</evidence>
<evidence type="ECO:0000313" key="6">
    <source>
        <dbReference type="Proteomes" id="UP001273350"/>
    </source>
</evidence>
<sequence>MDISTKGQSLLPLLFKIITVLLIILSLHSCKKENWINRKKEKTTTQIKKIIDTADVLLDLKKRDSAYYYFNKVLPLIDPKRNPEEFVYTLMCMAEIQHFKGNPIKSESYLTKTMPYLEKIKNRGYKWTVYTIMANNYHTSYDLKNALLHHQKALNYTSTTLQRNQTLHNIALVYCDQEKYIDAIEIYLPLLAKHTTDPENLNIDETNYAMVLNDLGHCYYKTHNPKALECFNESLKINQQIKNQEGIMFNHWFISLYYLKSNPKYASKHVKLAYDISCRHNYTTKRIQYLSALVKCSTGPEQKKYALAYIQLSDSIKEVRLRTKNQFSQIKYDSKLDKAENLQLKTQKAENKLQLEREKNRNIISYILILFILVILLFLSSYLILKGRREKNDAIYESEMRISAKLKSELSNNIYNLILFASTENLESEENKERLLNNLEVIYSRTRNISKENSSILTDENYTLILKEMISEFKTQDINIFSSGLDTIPWKQIDKNKKIILYRALQELFTNMKTHSKATLASITFKIKDKKIIVTYANNSVGTTKNNTALKNRLQNVESRIKTINGTLIFDTYSQSGFKLSFTFHL</sequence>
<evidence type="ECO:0000256" key="4">
    <source>
        <dbReference type="SAM" id="Phobius"/>
    </source>
</evidence>
<reference evidence="5 6" key="1">
    <citation type="submission" date="2023-11" db="EMBL/GenBank/DDBJ databases">
        <title>Unpublished Manusciprt.</title>
        <authorList>
            <person name="Saticioglu I.B."/>
            <person name="Ay H."/>
            <person name="Ajmi N."/>
            <person name="Altun S."/>
            <person name="Duman M."/>
        </authorList>
    </citation>
    <scope>NUCLEOTIDE SEQUENCE [LARGE SCALE GENOMIC DNA]</scope>
    <source>
        <strain evidence="5 6">Fl-318</strain>
    </source>
</reference>
<dbReference type="EMBL" id="JAWXVI010000006">
    <property type="protein sequence ID" value="MDX6189830.1"/>
    <property type="molecule type" value="Genomic_DNA"/>
</dbReference>
<keyword evidence="1" id="KW-0677">Repeat</keyword>
<dbReference type="InterPro" id="IPR019734">
    <property type="entry name" value="TPR_rpt"/>
</dbReference>
<dbReference type="PANTHER" id="PTHR45641:SF19">
    <property type="entry name" value="NEPHROCYSTIN-3"/>
    <property type="match status" value="1"/>
</dbReference>
<dbReference type="InterPro" id="IPR036890">
    <property type="entry name" value="HATPase_C_sf"/>
</dbReference>
<dbReference type="Proteomes" id="UP001273350">
    <property type="component" value="Unassembled WGS sequence"/>
</dbReference>
<keyword evidence="6" id="KW-1185">Reference proteome</keyword>
<feature type="transmembrane region" description="Helical" evidence="4">
    <location>
        <begin position="12"/>
        <end position="30"/>
    </location>
</feature>
<proteinExistence type="predicted"/>
<keyword evidence="4" id="KW-1133">Transmembrane helix</keyword>
<evidence type="ECO:0000313" key="5">
    <source>
        <dbReference type="EMBL" id="MDX6189830.1"/>
    </source>
</evidence>